<evidence type="ECO:0000256" key="8">
    <source>
        <dbReference type="ARBA" id="ARBA00067690"/>
    </source>
</evidence>
<name>A0AAV1QG71_SCOSC</name>
<dbReference type="FunFam" id="1.10.472.80:FF:000031">
    <property type="entry name" value="TBC1 domain family, member 32"/>
    <property type="match status" value="1"/>
</dbReference>
<evidence type="ECO:0000256" key="7">
    <source>
        <dbReference type="ARBA" id="ARBA00054310"/>
    </source>
</evidence>
<evidence type="ECO:0000313" key="12">
    <source>
        <dbReference type="Proteomes" id="UP001314229"/>
    </source>
</evidence>
<comment type="function">
    <text evidence="7">Required for high-level Shh responses in the developing neural tube. Together with CDK20, controls the structure of the primary cilium by coordinating assembly of the ciliary membrane and axoneme, allowing GLI2 to be properly activated in response to Shh signaling.</text>
</comment>
<dbReference type="InterPro" id="IPR055392">
    <property type="entry name" value="BROMI_C"/>
</dbReference>
<proteinExistence type="predicted"/>
<dbReference type="AlphaFoldDB" id="A0AAV1QG71"/>
<dbReference type="Pfam" id="PF23440">
    <property type="entry name" value="BROMI_C"/>
    <property type="match status" value="1"/>
</dbReference>
<dbReference type="EMBL" id="CAWUFR010001039">
    <property type="protein sequence ID" value="CAK6982524.1"/>
    <property type="molecule type" value="Genomic_DNA"/>
</dbReference>
<evidence type="ECO:0000256" key="3">
    <source>
        <dbReference type="ARBA" id="ARBA00022473"/>
    </source>
</evidence>
<dbReference type="GO" id="GO:0005737">
    <property type="term" value="C:cytoplasm"/>
    <property type="evidence" value="ECO:0007669"/>
    <property type="project" value="UniProtKB-SubCell"/>
</dbReference>
<feature type="domain" description="BROMI C-terminal Rab TBC-like" evidence="10">
    <location>
        <begin position="1"/>
        <end position="351"/>
    </location>
</feature>
<dbReference type="Proteomes" id="UP001314229">
    <property type="component" value="Unassembled WGS sequence"/>
</dbReference>
<keyword evidence="6" id="KW-0966">Cell projection</keyword>
<dbReference type="Gene3D" id="1.10.472.80">
    <property type="entry name" value="Ypt/Rab-GAP domain of gyp1p, domain 3"/>
    <property type="match status" value="1"/>
</dbReference>
<evidence type="ECO:0000256" key="5">
    <source>
        <dbReference type="ARBA" id="ARBA00023069"/>
    </source>
</evidence>
<dbReference type="SUPFAM" id="SSF47923">
    <property type="entry name" value="Ypt/Rab-GAP domain of gyp1p"/>
    <property type="match status" value="1"/>
</dbReference>
<dbReference type="InterPro" id="IPR035969">
    <property type="entry name" value="Rab-GAP_TBC_sf"/>
</dbReference>
<keyword evidence="4" id="KW-0963">Cytoplasm</keyword>
<comment type="subcellular location">
    <subcellularLocation>
        <location evidence="1">Cell projection</location>
        <location evidence="1">Cilium</location>
    </subcellularLocation>
    <subcellularLocation>
        <location evidence="2">Cytoplasm</location>
    </subcellularLocation>
</comment>
<reference evidence="11 12" key="1">
    <citation type="submission" date="2024-01" db="EMBL/GenBank/DDBJ databases">
        <authorList>
            <person name="Alioto T."/>
            <person name="Alioto T."/>
            <person name="Gomez Garrido J."/>
        </authorList>
    </citation>
    <scope>NUCLEOTIDE SEQUENCE [LARGE SCALE GENOMIC DNA]</scope>
</reference>
<evidence type="ECO:0000313" key="11">
    <source>
        <dbReference type="EMBL" id="CAK6982524.1"/>
    </source>
</evidence>
<organism evidence="11 12">
    <name type="scientific">Scomber scombrus</name>
    <name type="common">Atlantic mackerel</name>
    <name type="synonym">Scomber vernalis</name>
    <dbReference type="NCBI Taxonomy" id="13677"/>
    <lineage>
        <taxon>Eukaryota</taxon>
        <taxon>Metazoa</taxon>
        <taxon>Chordata</taxon>
        <taxon>Craniata</taxon>
        <taxon>Vertebrata</taxon>
        <taxon>Euteleostomi</taxon>
        <taxon>Actinopterygii</taxon>
        <taxon>Neopterygii</taxon>
        <taxon>Teleostei</taxon>
        <taxon>Neoteleostei</taxon>
        <taxon>Acanthomorphata</taxon>
        <taxon>Pelagiaria</taxon>
        <taxon>Scombriformes</taxon>
        <taxon>Scombridae</taxon>
        <taxon>Scomber</taxon>
    </lineage>
</organism>
<evidence type="ECO:0000259" key="10">
    <source>
        <dbReference type="Pfam" id="PF23440"/>
    </source>
</evidence>
<evidence type="ECO:0000256" key="2">
    <source>
        <dbReference type="ARBA" id="ARBA00004496"/>
    </source>
</evidence>
<comment type="caution">
    <text evidence="11">The sequence shown here is derived from an EMBL/GenBank/DDBJ whole genome shotgun (WGS) entry which is preliminary data.</text>
</comment>
<keyword evidence="12" id="KW-1185">Reference proteome</keyword>
<gene>
    <name evidence="11" type="ORF">FSCOSCO3_A026178</name>
</gene>
<protein>
    <recommendedName>
        <fullName evidence="8">Protein broad-minded</fullName>
    </recommendedName>
    <alternativeName>
        <fullName evidence="9">TBC1 domain family member 32</fullName>
    </alternativeName>
</protein>
<evidence type="ECO:0000256" key="1">
    <source>
        <dbReference type="ARBA" id="ARBA00004138"/>
    </source>
</evidence>
<accession>A0AAV1QG71</accession>
<evidence type="ECO:0000256" key="6">
    <source>
        <dbReference type="ARBA" id="ARBA00023273"/>
    </source>
</evidence>
<dbReference type="GO" id="GO:0005929">
    <property type="term" value="C:cilium"/>
    <property type="evidence" value="ECO:0007669"/>
    <property type="project" value="UniProtKB-SubCell"/>
</dbReference>
<dbReference type="GO" id="GO:0060271">
    <property type="term" value="P:cilium assembly"/>
    <property type="evidence" value="ECO:0007669"/>
    <property type="project" value="UniProtKB-ARBA"/>
</dbReference>
<sequence length="356" mass="40558">MFSSFPPPVCYSLDPVRIHQNSLDPEMSSFLASFKDSKNEASWMEICRRHYSKVMTSKPHDLTGRVLADLLEKVVTHLSSSASDCFFGPAQYKAEEKNVQNAVLSSVEQLGINTCLRYGSFLKLLTDDAASDLTLLMKHMKMFLSNQRVQTSSELTSHQDGYPGHDWLTCTVFLLTAGDVQQSLRLLLSLSSLLTSAFIWPARIHSSVHVPVEAAASGIPPVYWSTAHYVEMLLKDELPLVQSAFRMSGFTPSQMCLHWLTQCFWNYLDWTEICHYVSTCVLMGPDYQVYMCVAVFKHLQPEILQRTQAQELQVFLKEEPIQDFKVSRYLDFMEDLERSYRSIVLSDMKTICSPAE</sequence>
<keyword evidence="3" id="KW-0217">Developmental protein</keyword>
<keyword evidence="5" id="KW-0969">Cilium</keyword>
<evidence type="ECO:0000256" key="9">
    <source>
        <dbReference type="ARBA" id="ARBA00075916"/>
    </source>
</evidence>
<evidence type="ECO:0000256" key="4">
    <source>
        <dbReference type="ARBA" id="ARBA00022490"/>
    </source>
</evidence>